<feature type="compositionally biased region" description="Low complexity" evidence="1">
    <location>
        <begin position="37"/>
        <end position="48"/>
    </location>
</feature>
<protein>
    <submittedName>
        <fullName evidence="2">Uncharacterized protein</fullName>
    </submittedName>
</protein>
<comment type="caution">
    <text evidence="2">The sequence shown here is derived from an EMBL/GenBank/DDBJ whole genome shotgun (WGS) entry which is preliminary data.</text>
</comment>
<dbReference type="EMBL" id="JADCNL010000008">
    <property type="protein sequence ID" value="KAG0469822.1"/>
    <property type="molecule type" value="Genomic_DNA"/>
</dbReference>
<accession>A0A835UQ29</accession>
<sequence>MPSLKTIEKKSGNQGGNRRDEVRGSYKRVLRTPQVLPSNPSSSTPTSSRISKLWGSLSAVDVTLKPPPHSGTRTLQFLRKMVAPKHHGMRRRYRYPLRFPTCPRFPFFFPANQQLFGPNRTTASLAFASRGNNAARTPQNLNTRQIQLKFFFLF</sequence>
<evidence type="ECO:0000313" key="2">
    <source>
        <dbReference type="EMBL" id="KAG0469822.1"/>
    </source>
</evidence>
<evidence type="ECO:0000256" key="1">
    <source>
        <dbReference type="SAM" id="MobiDB-lite"/>
    </source>
</evidence>
<gene>
    <name evidence="2" type="ORF">HPP92_016522</name>
</gene>
<keyword evidence="3" id="KW-1185">Reference proteome</keyword>
<organism evidence="2 3">
    <name type="scientific">Vanilla planifolia</name>
    <name type="common">Vanilla</name>
    <dbReference type="NCBI Taxonomy" id="51239"/>
    <lineage>
        <taxon>Eukaryota</taxon>
        <taxon>Viridiplantae</taxon>
        <taxon>Streptophyta</taxon>
        <taxon>Embryophyta</taxon>
        <taxon>Tracheophyta</taxon>
        <taxon>Spermatophyta</taxon>
        <taxon>Magnoliopsida</taxon>
        <taxon>Liliopsida</taxon>
        <taxon>Asparagales</taxon>
        <taxon>Orchidaceae</taxon>
        <taxon>Vanilloideae</taxon>
        <taxon>Vanilleae</taxon>
        <taxon>Vanilla</taxon>
    </lineage>
</organism>
<proteinExistence type="predicted"/>
<name>A0A835UQ29_VANPL</name>
<dbReference type="AlphaFoldDB" id="A0A835UQ29"/>
<feature type="region of interest" description="Disordered" evidence="1">
    <location>
        <begin position="1"/>
        <end position="49"/>
    </location>
</feature>
<feature type="compositionally biased region" description="Basic and acidic residues" evidence="1">
    <location>
        <begin position="1"/>
        <end position="24"/>
    </location>
</feature>
<dbReference type="Proteomes" id="UP000636800">
    <property type="component" value="Unassembled WGS sequence"/>
</dbReference>
<reference evidence="2 3" key="1">
    <citation type="journal article" date="2020" name="Nat. Food">
        <title>A phased Vanilla planifolia genome enables genetic improvement of flavour and production.</title>
        <authorList>
            <person name="Hasing T."/>
            <person name="Tang H."/>
            <person name="Brym M."/>
            <person name="Khazi F."/>
            <person name="Huang T."/>
            <person name="Chambers A.H."/>
        </authorList>
    </citation>
    <scope>NUCLEOTIDE SEQUENCE [LARGE SCALE GENOMIC DNA]</scope>
    <source>
        <tissue evidence="2">Leaf</tissue>
    </source>
</reference>
<evidence type="ECO:0000313" key="3">
    <source>
        <dbReference type="Proteomes" id="UP000636800"/>
    </source>
</evidence>